<dbReference type="InterPro" id="IPR017850">
    <property type="entry name" value="Alkaline_phosphatase_core_sf"/>
</dbReference>
<dbReference type="Proteomes" id="UP000713985">
    <property type="component" value="Unassembled WGS sequence"/>
</dbReference>
<dbReference type="InterPro" id="IPR006124">
    <property type="entry name" value="Metalloenzyme"/>
</dbReference>
<organism evidence="4 5">
    <name type="scientific">Pseudomonas helleri</name>
    <dbReference type="NCBI Taxonomy" id="1608996"/>
    <lineage>
        <taxon>Bacteria</taxon>
        <taxon>Pseudomonadati</taxon>
        <taxon>Pseudomonadota</taxon>
        <taxon>Gammaproteobacteria</taxon>
        <taxon>Pseudomonadales</taxon>
        <taxon>Pseudomonadaceae</taxon>
        <taxon>Pseudomonas</taxon>
    </lineage>
</organism>
<dbReference type="GO" id="GO:0046872">
    <property type="term" value="F:metal ion binding"/>
    <property type="evidence" value="ECO:0007669"/>
    <property type="project" value="InterPro"/>
</dbReference>
<dbReference type="Gene3D" id="3.40.720.10">
    <property type="entry name" value="Alkaline Phosphatase, subunit A"/>
    <property type="match status" value="1"/>
</dbReference>
<keyword evidence="6" id="KW-1185">Reference proteome</keyword>
<evidence type="ECO:0000313" key="3">
    <source>
        <dbReference type="EMBL" id="MQT27211.1"/>
    </source>
</evidence>
<feature type="domain" description="Metalloenzyme" evidence="2">
    <location>
        <begin position="40"/>
        <end position="218"/>
    </location>
</feature>
<dbReference type="OrthoDB" id="1956004at2"/>
<evidence type="ECO:0000313" key="5">
    <source>
        <dbReference type="Proteomes" id="UP000443000"/>
    </source>
</evidence>
<dbReference type="RefSeq" id="WP_153404727.1">
    <property type="nucleotide sequence ID" value="NZ_WIVT01000014.1"/>
</dbReference>
<dbReference type="GO" id="GO:0003824">
    <property type="term" value="F:catalytic activity"/>
    <property type="evidence" value="ECO:0007669"/>
    <property type="project" value="InterPro"/>
</dbReference>
<name>A0A6G1W883_9PSED</name>
<protein>
    <recommendedName>
        <fullName evidence="2">Metalloenzyme domain-containing protein</fullName>
    </recommendedName>
</protein>
<dbReference type="SUPFAM" id="SSF53649">
    <property type="entry name" value="Alkaline phosphatase-like"/>
    <property type="match status" value="1"/>
</dbReference>
<dbReference type="Proteomes" id="UP000443000">
    <property type="component" value="Unassembled WGS sequence"/>
</dbReference>
<dbReference type="Pfam" id="PF01676">
    <property type="entry name" value="Metalloenzyme"/>
    <property type="match status" value="1"/>
</dbReference>
<keyword evidence="1" id="KW-0732">Signal</keyword>
<comment type="caution">
    <text evidence="4">The sequence shown here is derived from an EMBL/GenBank/DDBJ whole genome shotgun (WGS) entry which is preliminary data.</text>
</comment>
<evidence type="ECO:0000313" key="4">
    <source>
        <dbReference type="EMBL" id="MQU17323.1"/>
    </source>
</evidence>
<reference evidence="5 6" key="1">
    <citation type="submission" date="2019-10" db="EMBL/GenBank/DDBJ databases">
        <title>Evaluation of single-gene subtyping targets for Pseudomonas.</title>
        <authorList>
            <person name="Reichler S.J."/>
            <person name="Orsi R.H."/>
            <person name="Wiedmann M."/>
            <person name="Martin N.H."/>
            <person name="Murphy S.I."/>
        </authorList>
    </citation>
    <scope>NUCLEOTIDE SEQUENCE [LARGE SCALE GENOMIC DNA]</scope>
    <source>
        <strain evidence="3 6">FSL R10-0802</strain>
        <strain evidence="4 5">FSL R10-1594</strain>
    </source>
</reference>
<gene>
    <name evidence="4" type="ORF">GHN41_12840</name>
    <name evidence="3" type="ORF">GHN94_15415</name>
</gene>
<sequence length="349" mass="37557">MRYSTVAFSITACLSLSLTSVAAHALPPSSADNQTSNTQKALLIGVDGMQYEKLQEAIAQNMAPHIGSLKLAKSYIGGIDGTPTEQLTNSGPGWTTILTGSWVDRHQVDANNGALRNQAPSLFEQLKRAAPQRKTTSIVSWGTINDNFAEDIAQGYIDSATKCLDVDQCVADKAGYELEHGESDLVFAHFDEPDLAGHDHGFAPEYQQAIQGVDAQLTDPVSAPTNPGHSGLYGFASQADITPTILKHFGVEPDAAQHSMDGLPLIGALGVRQLTTQVLPATSQVVLTWQGDKPRGEPVHIYRDGQHIASVPNHQGEYIDNDVKDINGNVNYTVEINKVPVSRLVTMQH</sequence>
<dbReference type="AlphaFoldDB" id="A0A6G1W883"/>
<feature type="chain" id="PRO_5044632209" description="Metalloenzyme domain-containing protein" evidence="1">
    <location>
        <begin position="26"/>
        <end position="349"/>
    </location>
</feature>
<feature type="signal peptide" evidence="1">
    <location>
        <begin position="1"/>
        <end position="25"/>
    </location>
</feature>
<evidence type="ECO:0000259" key="2">
    <source>
        <dbReference type="Pfam" id="PF01676"/>
    </source>
</evidence>
<proteinExistence type="predicted"/>
<accession>A0A6G1W883</accession>
<dbReference type="EMBL" id="WIVT01000014">
    <property type="protein sequence ID" value="MQU17323.1"/>
    <property type="molecule type" value="Genomic_DNA"/>
</dbReference>
<dbReference type="EMBL" id="WIWP01000028">
    <property type="protein sequence ID" value="MQT27211.1"/>
    <property type="molecule type" value="Genomic_DNA"/>
</dbReference>
<evidence type="ECO:0000313" key="6">
    <source>
        <dbReference type="Proteomes" id="UP000713985"/>
    </source>
</evidence>
<evidence type="ECO:0000256" key="1">
    <source>
        <dbReference type="SAM" id="SignalP"/>
    </source>
</evidence>